<dbReference type="EMBL" id="KZ302943">
    <property type="protein sequence ID" value="PFH44746.1"/>
    <property type="molecule type" value="Genomic_DNA"/>
</dbReference>
<reference evidence="1 2" key="1">
    <citation type="submission" date="2014-02" db="EMBL/GenBank/DDBJ databases">
        <title>Transposable element dynamics among asymbiotic and ectomycorrhizal Amanita fungi.</title>
        <authorList>
            <consortium name="DOE Joint Genome Institute"/>
            <person name="Hess J."/>
            <person name="Skrede I."/>
            <person name="Wolfe B."/>
            <person name="LaButti K."/>
            <person name="Ohm R.A."/>
            <person name="Grigoriev I.V."/>
            <person name="Pringle A."/>
        </authorList>
    </citation>
    <scope>NUCLEOTIDE SEQUENCE [LARGE SCALE GENOMIC DNA]</scope>
    <source>
        <strain evidence="1 2">SKay4041</strain>
    </source>
</reference>
<protein>
    <submittedName>
        <fullName evidence="1">Uncharacterized protein</fullName>
    </submittedName>
</protein>
<evidence type="ECO:0000313" key="1">
    <source>
        <dbReference type="EMBL" id="PFH44746.1"/>
    </source>
</evidence>
<dbReference type="AlphaFoldDB" id="A0A2A9NAF3"/>
<sequence length="161" mass="17650">MDKATAAVVISKHDEHVQSLYKGVQSTNSTESETIALQKAIDLLISAQPSPHSSGLLGHVVLYTDLRPAIDLFLNTKGAHDQMSSVRASTTLQKWLQDDLHNHLHIGLPPLPTLLRKQNAIKLTIEFLIASPRTFTFENLIILEDEDQGANTSQPASPLTP</sequence>
<accession>A0A2A9NAF3</accession>
<keyword evidence="2" id="KW-1185">Reference proteome</keyword>
<gene>
    <name evidence="1" type="ORF">AMATHDRAFT_10997</name>
</gene>
<proteinExistence type="predicted"/>
<evidence type="ECO:0000313" key="2">
    <source>
        <dbReference type="Proteomes" id="UP000242287"/>
    </source>
</evidence>
<dbReference type="Proteomes" id="UP000242287">
    <property type="component" value="Unassembled WGS sequence"/>
</dbReference>
<organism evidence="1 2">
    <name type="scientific">Amanita thiersii Skay4041</name>
    <dbReference type="NCBI Taxonomy" id="703135"/>
    <lineage>
        <taxon>Eukaryota</taxon>
        <taxon>Fungi</taxon>
        <taxon>Dikarya</taxon>
        <taxon>Basidiomycota</taxon>
        <taxon>Agaricomycotina</taxon>
        <taxon>Agaricomycetes</taxon>
        <taxon>Agaricomycetidae</taxon>
        <taxon>Agaricales</taxon>
        <taxon>Pluteineae</taxon>
        <taxon>Amanitaceae</taxon>
        <taxon>Amanita</taxon>
    </lineage>
</organism>
<name>A0A2A9NAF3_9AGAR</name>